<evidence type="ECO:0000256" key="5">
    <source>
        <dbReference type="ARBA" id="ARBA00022970"/>
    </source>
</evidence>
<dbReference type="InterPro" id="IPR052156">
    <property type="entry name" value="BCAA_Transport_ATP-bd_LivF"/>
</dbReference>
<dbReference type="InterPro" id="IPR017871">
    <property type="entry name" value="ABC_transporter-like_CS"/>
</dbReference>
<sequence>MLEVRDLSVSYGRHRALESANLRVEPGEICVILGANGAGKSTLLKAIAGMVRAESGVVLMNGKPISGLKPHRIVEEGIALVPEGRGIFGDLTVAENLQLGAFAARARDIEAARLEEIYRLFPRLAERKRQVARTMSGGEQQMVAIGRALMSNPQILMLDEPSLGLSPLLSKELFRALKEIARTGVGILLVEQNARQSLKISDRGYLIENGHVAGENTAEALMNNPAVINAYLGGAASPAAHEPRPQGLISAAIHEGLGAAGRVVEELTRRAAEIQARFIRALRRECPVPSAFAGLYDPDRDEVGEAGPMPPALRVSEDARALSGRAAEFAERAAERLARHIGRCRGADHVSPPLRIAADARALSERASELAAEASARLARHVSATREAAKTRLSERVDPRTLANGEDQAQIQPSPLIGHNSRFAVEDEASAGEDEVARKNHPEAAAGTAAWPVSDGIAALVKTLSVRQMMRAEGGGTVGWPVSDGIAALVAEAAKKQAVSAPVRGRQLKAFTVKPEEAAGPAGDGTDGVAGGASDRWPVADGIAALVEQARKTQSGLQPPDPDEDRDRAEPKRP</sequence>
<protein>
    <submittedName>
        <fullName evidence="8">ABC transporter ATP-binding protein</fullName>
    </submittedName>
</protein>
<evidence type="ECO:0000313" key="9">
    <source>
        <dbReference type="Proteomes" id="UP001597373"/>
    </source>
</evidence>
<keyword evidence="9" id="KW-1185">Reference proteome</keyword>
<evidence type="ECO:0000256" key="2">
    <source>
        <dbReference type="ARBA" id="ARBA00022448"/>
    </source>
</evidence>
<evidence type="ECO:0000259" key="7">
    <source>
        <dbReference type="PROSITE" id="PS50893"/>
    </source>
</evidence>
<dbReference type="InterPro" id="IPR027417">
    <property type="entry name" value="P-loop_NTPase"/>
</dbReference>
<evidence type="ECO:0000256" key="4">
    <source>
        <dbReference type="ARBA" id="ARBA00022840"/>
    </source>
</evidence>
<organism evidence="8 9">
    <name type="scientific">Chelativorans composti</name>
    <dbReference type="NCBI Taxonomy" id="768533"/>
    <lineage>
        <taxon>Bacteria</taxon>
        <taxon>Pseudomonadati</taxon>
        <taxon>Pseudomonadota</taxon>
        <taxon>Alphaproteobacteria</taxon>
        <taxon>Hyphomicrobiales</taxon>
        <taxon>Phyllobacteriaceae</taxon>
        <taxon>Chelativorans</taxon>
    </lineage>
</organism>
<name>A0ABW5DII9_9HYPH</name>
<proteinExistence type="inferred from homology"/>
<evidence type="ECO:0000256" key="1">
    <source>
        <dbReference type="ARBA" id="ARBA00005417"/>
    </source>
</evidence>
<feature type="region of interest" description="Disordered" evidence="6">
    <location>
        <begin position="516"/>
        <end position="574"/>
    </location>
</feature>
<dbReference type="GO" id="GO:0005524">
    <property type="term" value="F:ATP binding"/>
    <property type="evidence" value="ECO:0007669"/>
    <property type="project" value="UniProtKB-KW"/>
</dbReference>
<dbReference type="PROSITE" id="PS50893">
    <property type="entry name" value="ABC_TRANSPORTER_2"/>
    <property type="match status" value="1"/>
</dbReference>
<keyword evidence="2" id="KW-0813">Transport</keyword>
<dbReference type="InterPro" id="IPR003439">
    <property type="entry name" value="ABC_transporter-like_ATP-bd"/>
</dbReference>
<feature type="domain" description="ABC transporter" evidence="7">
    <location>
        <begin position="2"/>
        <end position="234"/>
    </location>
</feature>
<accession>A0ABW5DII9</accession>
<dbReference type="PANTHER" id="PTHR43820">
    <property type="entry name" value="HIGH-AFFINITY BRANCHED-CHAIN AMINO ACID TRANSPORT ATP-BINDING PROTEIN LIVF"/>
    <property type="match status" value="1"/>
</dbReference>
<gene>
    <name evidence="8" type="ORF">ACFSMZ_14390</name>
</gene>
<dbReference type="Gene3D" id="3.40.50.300">
    <property type="entry name" value="P-loop containing nucleotide triphosphate hydrolases"/>
    <property type="match status" value="1"/>
</dbReference>
<feature type="compositionally biased region" description="Basic and acidic residues" evidence="6">
    <location>
        <begin position="565"/>
        <end position="574"/>
    </location>
</feature>
<dbReference type="RefSeq" id="WP_345098210.1">
    <property type="nucleotide sequence ID" value="NZ_BAABGS010000012.1"/>
</dbReference>
<keyword evidence="5" id="KW-0029">Amino-acid transport</keyword>
<feature type="compositionally biased region" description="Basic and acidic residues" evidence="6">
    <location>
        <begin position="387"/>
        <end position="399"/>
    </location>
</feature>
<comment type="similarity">
    <text evidence="1">Belongs to the ABC transporter superfamily.</text>
</comment>
<dbReference type="Proteomes" id="UP001597373">
    <property type="component" value="Unassembled WGS sequence"/>
</dbReference>
<dbReference type="InterPro" id="IPR003593">
    <property type="entry name" value="AAA+_ATPase"/>
</dbReference>
<reference evidence="9" key="1">
    <citation type="journal article" date="2019" name="Int. J. Syst. Evol. Microbiol.">
        <title>The Global Catalogue of Microorganisms (GCM) 10K type strain sequencing project: providing services to taxonomists for standard genome sequencing and annotation.</title>
        <authorList>
            <consortium name="The Broad Institute Genomics Platform"/>
            <consortium name="The Broad Institute Genome Sequencing Center for Infectious Disease"/>
            <person name="Wu L."/>
            <person name="Ma J."/>
        </authorList>
    </citation>
    <scope>NUCLEOTIDE SEQUENCE [LARGE SCALE GENOMIC DNA]</scope>
    <source>
        <strain evidence="9">KCTC 23707</strain>
    </source>
</reference>
<feature type="compositionally biased region" description="Gly residues" evidence="6">
    <location>
        <begin position="522"/>
        <end position="531"/>
    </location>
</feature>
<dbReference type="SUPFAM" id="SSF52540">
    <property type="entry name" value="P-loop containing nucleoside triphosphate hydrolases"/>
    <property type="match status" value="1"/>
</dbReference>
<evidence type="ECO:0000256" key="3">
    <source>
        <dbReference type="ARBA" id="ARBA00022741"/>
    </source>
</evidence>
<dbReference type="Pfam" id="PF00005">
    <property type="entry name" value="ABC_tran"/>
    <property type="match status" value="1"/>
</dbReference>
<evidence type="ECO:0000256" key="6">
    <source>
        <dbReference type="SAM" id="MobiDB-lite"/>
    </source>
</evidence>
<keyword evidence="3" id="KW-0547">Nucleotide-binding</keyword>
<dbReference type="PROSITE" id="PS00211">
    <property type="entry name" value="ABC_TRANSPORTER_1"/>
    <property type="match status" value="1"/>
</dbReference>
<feature type="region of interest" description="Disordered" evidence="6">
    <location>
        <begin position="384"/>
        <end position="414"/>
    </location>
</feature>
<dbReference type="CDD" id="cd03224">
    <property type="entry name" value="ABC_TM1139_LivF_branched"/>
    <property type="match status" value="1"/>
</dbReference>
<keyword evidence="4 8" id="KW-0067">ATP-binding</keyword>
<comment type="caution">
    <text evidence="8">The sequence shown here is derived from an EMBL/GenBank/DDBJ whole genome shotgun (WGS) entry which is preliminary data.</text>
</comment>
<feature type="region of interest" description="Disordered" evidence="6">
    <location>
        <begin position="427"/>
        <end position="447"/>
    </location>
</feature>
<dbReference type="PANTHER" id="PTHR43820:SF4">
    <property type="entry name" value="HIGH-AFFINITY BRANCHED-CHAIN AMINO ACID TRANSPORT ATP-BINDING PROTEIN LIVF"/>
    <property type="match status" value="1"/>
</dbReference>
<dbReference type="EMBL" id="JBHUIR010000054">
    <property type="protein sequence ID" value="MFD2260938.1"/>
    <property type="molecule type" value="Genomic_DNA"/>
</dbReference>
<evidence type="ECO:0000313" key="8">
    <source>
        <dbReference type="EMBL" id="MFD2260938.1"/>
    </source>
</evidence>
<dbReference type="SMART" id="SM00382">
    <property type="entry name" value="AAA"/>
    <property type="match status" value="1"/>
</dbReference>